<reference evidence="3" key="2">
    <citation type="submission" date="2015-01" db="EMBL/GenBank/DDBJ databases">
        <title>Evolutionary Origins and Diversification of the Mycorrhizal Mutualists.</title>
        <authorList>
            <consortium name="DOE Joint Genome Institute"/>
            <consortium name="Mycorrhizal Genomics Consortium"/>
            <person name="Kohler A."/>
            <person name="Kuo A."/>
            <person name="Nagy L.G."/>
            <person name="Floudas D."/>
            <person name="Copeland A."/>
            <person name="Barry K.W."/>
            <person name="Cichocki N."/>
            <person name="Veneault-Fourrey C."/>
            <person name="LaButti K."/>
            <person name="Lindquist E.A."/>
            <person name="Lipzen A."/>
            <person name="Lundell T."/>
            <person name="Morin E."/>
            <person name="Murat C."/>
            <person name="Riley R."/>
            <person name="Ohm R."/>
            <person name="Sun H."/>
            <person name="Tunlid A."/>
            <person name="Henrissat B."/>
            <person name="Grigoriev I.V."/>
            <person name="Hibbett D.S."/>
            <person name="Martin F."/>
        </authorList>
    </citation>
    <scope>NUCLEOTIDE SEQUENCE [LARGE SCALE GENOMIC DNA]</scope>
    <source>
        <strain evidence="3">LaAM-08-1</strain>
    </source>
</reference>
<dbReference type="Gene3D" id="1.20.1050.10">
    <property type="match status" value="1"/>
</dbReference>
<dbReference type="InterPro" id="IPR036249">
    <property type="entry name" value="Thioredoxin-like_sf"/>
</dbReference>
<dbReference type="Gene3D" id="3.40.30.10">
    <property type="entry name" value="Glutaredoxin"/>
    <property type="match status" value="1"/>
</dbReference>
<dbReference type="CDD" id="cd00570">
    <property type="entry name" value="GST_N_family"/>
    <property type="match status" value="1"/>
</dbReference>
<evidence type="ECO:0000313" key="3">
    <source>
        <dbReference type="Proteomes" id="UP000054477"/>
    </source>
</evidence>
<evidence type="ECO:0000259" key="1">
    <source>
        <dbReference type="PROSITE" id="PS50404"/>
    </source>
</evidence>
<dbReference type="SFLD" id="SFLDS00019">
    <property type="entry name" value="Glutathione_Transferase_(cytos"/>
    <property type="match status" value="1"/>
</dbReference>
<protein>
    <submittedName>
        <fullName evidence="2">Unplaced genomic scaffold K443scaffold_91, whole genome shotgun sequence</fullName>
    </submittedName>
</protein>
<dbReference type="InterPro" id="IPR004045">
    <property type="entry name" value="Glutathione_S-Trfase_N"/>
</dbReference>
<dbReference type="HOGENOM" id="CLU_066075_0_0_1"/>
<gene>
    <name evidence="2" type="ORF">K443DRAFT_100453</name>
</gene>
<proteinExistence type="predicted"/>
<keyword evidence="3" id="KW-1185">Reference proteome</keyword>
<dbReference type="PANTHER" id="PTHR43968:SF8">
    <property type="entry name" value="S-TRANSFERASE, PUTATIVE (AFU_ORTHOLOGUE AFUA_2G00590)-RELATED"/>
    <property type="match status" value="1"/>
</dbReference>
<dbReference type="OrthoDB" id="202840at2759"/>
<dbReference type="AlphaFoldDB" id="A0A0C9XRR8"/>
<organism evidence="2 3">
    <name type="scientific">Laccaria amethystina LaAM-08-1</name>
    <dbReference type="NCBI Taxonomy" id="1095629"/>
    <lineage>
        <taxon>Eukaryota</taxon>
        <taxon>Fungi</taxon>
        <taxon>Dikarya</taxon>
        <taxon>Basidiomycota</taxon>
        <taxon>Agaricomycotina</taxon>
        <taxon>Agaricomycetes</taxon>
        <taxon>Agaricomycetidae</taxon>
        <taxon>Agaricales</taxon>
        <taxon>Agaricineae</taxon>
        <taxon>Hydnangiaceae</taxon>
        <taxon>Laccaria</taxon>
    </lineage>
</organism>
<dbReference type="SFLD" id="SFLDG00358">
    <property type="entry name" value="Main_(cytGST)"/>
    <property type="match status" value="1"/>
</dbReference>
<dbReference type="SUPFAM" id="SSF52833">
    <property type="entry name" value="Thioredoxin-like"/>
    <property type="match status" value="1"/>
</dbReference>
<dbReference type="CDD" id="cd00299">
    <property type="entry name" value="GST_C_family"/>
    <property type="match status" value="1"/>
</dbReference>
<dbReference type="GO" id="GO:0005737">
    <property type="term" value="C:cytoplasm"/>
    <property type="evidence" value="ECO:0007669"/>
    <property type="project" value="TreeGrafter"/>
</dbReference>
<reference evidence="2 3" key="1">
    <citation type="submission" date="2014-04" db="EMBL/GenBank/DDBJ databases">
        <authorList>
            <consortium name="DOE Joint Genome Institute"/>
            <person name="Kuo A."/>
            <person name="Kohler A."/>
            <person name="Nagy L.G."/>
            <person name="Floudas D."/>
            <person name="Copeland A."/>
            <person name="Barry K.W."/>
            <person name="Cichocki N."/>
            <person name="Veneault-Fourrey C."/>
            <person name="LaButti K."/>
            <person name="Lindquist E.A."/>
            <person name="Lipzen A."/>
            <person name="Lundell T."/>
            <person name="Morin E."/>
            <person name="Murat C."/>
            <person name="Sun H."/>
            <person name="Tunlid A."/>
            <person name="Henrissat B."/>
            <person name="Grigoriev I.V."/>
            <person name="Hibbett D.S."/>
            <person name="Martin F."/>
            <person name="Nordberg H.P."/>
            <person name="Cantor M.N."/>
            <person name="Hua S.X."/>
        </authorList>
    </citation>
    <scope>NUCLEOTIDE SEQUENCE [LARGE SCALE GENOMIC DNA]</scope>
    <source>
        <strain evidence="2 3">LaAM-08-1</strain>
    </source>
</reference>
<dbReference type="STRING" id="1095629.A0A0C9XRR8"/>
<dbReference type="PROSITE" id="PS50404">
    <property type="entry name" value="GST_NTER"/>
    <property type="match status" value="1"/>
</dbReference>
<dbReference type="Proteomes" id="UP000054477">
    <property type="component" value="Unassembled WGS sequence"/>
</dbReference>
<evidence type="ECO:0000313" key="2">
    <source>
        <dbReference type="EMBL" id="KIK00402.1"/>
    </source>
</evidence>
<dbReference type="SUPFAM" id="SSF47616">
    <property type="entry name" value="GST C-terminal domain-like"/>
    <property type="match status" value="1"/>
</dbReference>
<accession>A0A0C9XRR8</accession>
<dbReference type="Pfam" id="PF13409">
    <property type="entry name" value="GST_N_2"/>
    <property type="match status" value="1"/>
</dbReference>
<dbReference type="InterPro" id="IPR050983">
    <property type="entry name" value="GST_Omega/HSP26"/>
</dbReference>
<feature type="domain" description="GST N-terminal" evidence="1">
    <location>
        <begin position="3"/>
        <end position="94"/>
    </location>
</feature>
<dbReference type="InterPro" id="IPR040079">
    <property type="entry name" value="Glutathione_S-Trfase"/>
</dbReference>
<dbReference type="InterPro" id="IPR036282">
    <property type="entry name" value="Glutathione-S-Trfase_C_sf"/>
</dbReference>
<sequence length="278" mass="30619">MTEQITLYAAKICPWSQRVELALKEAKVEYTRYEIDLANKPAWYATKVNPASKVPALAYGGPKVSPDTPSDESVKLAESGVLLEFVADISGSLLPKDAVSRAKTRFFIETATAQFSPAFYGAVARGESPEGILTVIETLQALLPAEGYAVGEYTTADAAVTPFFARANVALKNDIGAYDAGEGVRVYNILQSDPKFARFRKYYDDVTARDSFKETFHEVSSVHRPTSSVVLTCLRHRSILKQFSRVDGLTSGPNGWPLHKLDQGYTPRSLKRHSRYVG</sequence>
<name>A0A0C9XRR8_9AGAR</name>
<dbReference type="EMBL" id="KN838626">
    <property type="protein sequence ID" value="KIK00402.1"/>
    <property type="molecule type" value="Genomic_DNA"/>
</dbReference>
<dbReference type="PANTHER" id="PTHR43968">
    <property type="match status" value="1"/>
</dbReference>